<dbReference type="OrthoDB" id="3241567at2759"/>
<dbReference type="InterPro" id="IPR046522">
    <property type="entry name" value="DUF6699"/>
</dbReference>
<gene>
    <name evidence="2" type="ORF">MVEN_00593600</name>
</gene>
<keyword evidence="3" id="KW-1185">Reference proteome</keyword>
<comment type="caution">
    <text evidence="2">The sequence shown here is derived from an EMBL/GenBank/DDBJ whole genome shotgun (WGS) entry which is preliminary data.</text>
</comment>
<dbReference type="EMBL" id="JACAZI010000004">
    <property type="protein sequence ID" value="KAF7362460.1"/>
    <property type="molecule type" value="Genomic_DNA"/>
</dbReference>
<dbReference type="Pfam" id="PF20415">
    <property type="entry name" value="DUF6699"/>
    <property type="match status" value="1"/>
</dbReference>
<accession>A0A8H6YJU0</accession>
<evidence type="ECO:0000313" key="3">
    <source>
        <dbReference type="Proteomes" id="UP000620124"/>
    </source>
</evidence>
<organism evidence="2 3">
    <name type="scientific">Mycena venus</name>
    <dbReference type="NCBI Taxonomy" id="2733690"/>
    <lineage>
        <taxon>Eukaryota</taxon>
        <taxon>Fungi</taxon>
        <taxon>Dikarya</taxon>
        <taxon>Basidiomycota</taxon>
        <taxon>Agaricomycotina</taxon>
        <taxon>Agaricomycetes</taxon>
        <taxon>Agaricomycetidae</taxon>
        <taxon>Agaricales</taxon>
        <taxon>Marasmiineae</taxon>
        <taxon>Mycenaceae</taxon>
        <taxon>Mycena</taxon>
    </lineage>
</organism>
<dbReference type="Proteomes" id="UP000620124">
    <property type="component" value="Unassembled WGS sequence"/>
</dbReference>
<evidence type="ECO:0000259" key="1">
    <source>
        <dbReference type="Pfam" id="PF20415"/>
    </source>
</evidence>
<dbReference type="AlphaFoldDB" id="A0A8H6YJU0"/>
<proteinExistence type="predicted"/>
<protein>
    <recommendedName>
        <fullName evidence="1">DUF6699 domain-containing protein</fullName>
    </recommendedName>
</protein>
<feature type="domain" description="DUF6699" evidence="1">
    <location>
        <begin position="155"/>
        <end position="282"/>
    </location>
</feature>
<sequence length="303" mass="34212">MDLCFYKRECFVALKSACPSSRITYPPCYWYHEIHDPYISAKNPQEIENMTIFSPRQKRSKCVPFTPSHVSPVSSFSSPSNLSWSFPHPLPPTFSPPSCGACSPLPSNDWGNSWHPQSPFSTPQNTLMTTSPQIQPWSLSMATYPSSSQYHPMPNWDISTPPATAFDHHALSAFLDLMATVPEHIQKIRIYVEKPTISYWTNQWGYATAYKRGETAITLLDVLEAIYNYFQEPLAVDVLPLQYQSLLVEAYNRRITRAGAAYNPGLARVDVLNGYRVLSGMRPLNYYDASGTMYIALCLGKVC</sequence>
<evidence type="ECO:0000313" key="2">
    <source>
        <dbReference type="EMBL" id="KAF7362460.1"/>
    </source>
</evidence>
<reference evidence="2" key="1">
    <citation type="submission" date="2020-05" db="EMBL/GenBank/DDBJ databases">
        <title>Mycena genomes resolve the evolution of fungal bioluminescence.</title>
        <authorList>
            <person name="Tsai I.J."/>
        </authorList>
    </citation>
    <scope>NUCLEOTIDE SEQUENCE</scope>
    <source>
        <strain evidence="2">CCC161011</strain>
    </source>
</reference>
<name>A0A8H6YJU0_9AGAR</name>